<keyword evidence="3" id="KW-1185">Reference proteome</keyword>
<dbReference type="OrthoDB" id="4755094at2759"/>
<dbReference type="AlphaFoldDB" id="A0A194VS17"/>
<accession>A0A194VS17</accession>
<evidence type="ECO:0000313" key="3">
    <source>
        <dbReference type="Proteomes" id="UP000078559"/>
    </source>
</evidence>
<evidence type="ECO:0000256" key="1">
    <source>
        <dbReference type="SAM" id="MobiDB-lite"/>
    </source>
</evidence>
<feature type="compositionally biased region" description="Polar residues" evidence="1">
    <location>
        <begin position="364"/>
        <end position="377"/>
    </location>
</feature>
<gene>
    <name evidence="2" type="ORF">VM1G_02305</name>
</gene>
<feature type="compositionally biased region" description="Low complexity" evidence="1">
    <location>
        <begin position="402"/>
        <end position="418"/>
    </location>
</feature>
<dbReference type="SMR" id="A0A194VS17"/>
<sequence>MCSDDGESGKAASRREWEEMEKLRQENEQLRTDLEDCKDQLFDILQKDNDIPEQDIKDSFARIFTGIDSWIDEISSESGFEADFKSRYLQNLHANDKKKKFADLGLDLRYYTNISWLVELSKSKCCHIVVISLAISDFLTHEVFRKEKTNEWGNLYPHGIDDDDVNFLVRVQEDMRDNLKRDEPEISRWRRQAVSALLTELKTKEAVEKTSANLLGRLKQNLEPWLGDLSNELSELLKTNVIMRATMTLDMICRSNKIYVIESHNVIPGPVLNEMEKSWPAREISSWRKMTASSMTGLLLCLYPGVLRVGESGQGEVILVKPTLLGYKNLEFQPPPTPLPSRSPSPPKDGATRQEHQGPDAASPRSNQKKSSSTQLTRMGEIRSQRSRRAGFMDRFSNVFWSSTPSSSGRPPGYTSPTKRPQTTSPHQRRHIGPRSPAPETYPASQVVPQQELGYLQAQGSSGRATADLVRRSHGIVTDY</sequence>
<dbReference type="EMBL" id="CM003099">
    <property type="protein sequence ID" value="KUI66986.1"/>
    <property type="molecule type" value="Genomic_DNA"/>
</dbReference>
<feature type="region of interest" description="Disordered" evidence="1">
    <location>
        <begin position="331"/>
        <end position="444"/>
    </location>
</feature>
<proteinExistence type="predicted"/>
<organism evidence="2 3">
    <name type="scientific">Cytospora mali</name>
    <name type="common">Apple Valsa canker fungus</name>
    <name type="synonym">Valsa mali</name>
    <dbReference type="NCBI Taxonomy" id="578113"/>
    <lineage>
        <taxon>Eukaryota</taxon>
        <taxon>Fungi</taxon>
        <taxon>Dikarya</taxon>
        <taxon>Ascomycota</taxon>
        <taxon>Pezizomycotina</taxon>
        <taxon>Sordariomycetes</taxon>
        <taxon>Sordariomycetidae</taxon>
        <taxon>Diaporthales</taxon>
        <taxon>Cytosporaceae</taxon>
        <taxon>Cytospora</taxon>
    </lineage>
</organism>
<feature type="region of interest" description="Disordered" evidence="1">
    <location>
        <begin position="1"/>
        <end position="22"/>
    </location>
</feature>
<dbReference type="Proteomes" id="UP000078559">
    <property type="component" value="Chromosome 2"/>
</dbReference>
<feature type="compositionally biased region" description="Basic and acidic residues" evidence="1">
    <location>
        <begin position="13"/>
        <end position="22"/>
    </location>
</feature>
<name>A0A194VS17_CYTMA</name>
<evidence type="ECO:0000313" key="2">
    <source>
        <dbReference type="EMBL" id="KUI66986.1"/>
    </source>
</evidence>
<feature type="compositionally biased region" description="Pro residues" evidence="1">
    <location>
        <begin position="333"/>
        <end position="347"/>
    </location>
</feature>
<protein>
    <submittedName>
        <fullName evidence="2">Uncharacterized protein</fullName>
    </submittedName>
</protein>
<reference evidence="2" key="1">
    <citation type="submission" date="2014-12" db="EMBL/GenBank/DDBJ databases">
        <title>Genome Sequence of Valsa Canker Pathogens Uncovers a Specific Adaption of Colonization on Woody Bark.</title>
        <authorList>
            <person name="Yin Z."/>
            <person name="Liu H."/>
            <person name="Gao X."/>
            <person name="Li Z."/>
            <person name="Song N."/>
            <person name="Ke X."/>
            <person name="Dai Q."/>
            <person name="Wu Y."/>
            <person name="Sun Y."/>
            <person name="Xu J.-R."/>
            <person name="Kang Z.K."/>
            <person name="Wang L."/>
            <person name="Huang L."/>
        </authorList>
    </citation>
    <scope>NUCLEOTIDE SEQUENCE [LARGE SCALE GENOMIC DNA]</scope>
    <source>
        <strain evidence="2">03-8</strain>
    </source>
</reference>